<name>A0A8J2MYU7_9PLEO</name>
<dbReference type="Proteomes" id="UP000676310">
    <property type="component" value="Unassembled WGS sequence"/>
</dbReference>
<evidence type="ECO:0000256" key="2">
    <source>
        <dbReference type="ARBA" id="ARBA00014317"/>
    </source>
</evidence>
<dbReference type="Pfam" id="PF00300">
    <property type="entry name" value="His_Phos_1"/>
    <property type="match status" value="1"/>
</dbReference>
<evidence type="ECO:0000256" key="3">
    <source>
        <dbReference type="ARBA" id="ARBA00023015"/>
    </source>
</evidence>
<dbReference type="GeneID" id="67015620"/>
<keyword evidence="10" id="KW-1185">Reference proteome</keyword>
<accession>A0A8J2MYU7</accession>
<dbReference type="PROSITE" id="PS50943">
    <property type="entry name" value="HTH_CROC1"/>
    <property type="match status" value="1"/>
</dbReference>
<keyword evidence="3" id="KW-0805">Transcription regulation</keyword>
<dbReference type="InterPro" id="IPR013729">
    <property type="entry name" value="MBF1_N"/>
</dbReference>
<comment type="caution">
    <text evidence="9">The sequence shown here is derived from an EMBL/GenBank/DDBJ whole genome shotgun (WGS) entry which is preliminary data.</text>
</comment>
<dbReference type="RefSeq" id="XP_043167545.1">
    <property type="nucleotide sequence ID" value="XM_043311610.1"/>
</dbReference>
<sequence>MSDDWNSVTKIGSRTRGGAAGPRETVVKGKSALNAAQRSGGIVATEKKFASANAPQGASSEGQRLTKVDRSDDIVKPKTVGIVVGQAIAKARSEAKNDKGTTMTQKDLATKCNSTPTIIADFERGTATPDQKLLGNMERVLNVILRGDKIGQPKPILFVSTLLIFLFYFSMSTSDHSSTVPIPTEPALDYHFKYTVQKGFFMQSEDETDDTTFDFKAHNFGLIERSYPSEDDSKEKQWKRFETHVASLEAAKKEGESYKVLFLGRHGQGWHNVAEAKYGTKAWDCYYAALDGYDGIIWADANLTSTGQDQALAVNKLWAEQLPLGIPVPQTYYVSPLTRTIETANLTFGGLPLPPSQPYAPYIKELVREALGVHTCDRRSTATHLKQTFTDPILTFEPGFKDEDPLWEAEYREPRAARRYRLATFLDDVFASDNNVWLSVTSHSGAIRSMLEAFGHRMFALETGGVIPVFVKAERVQGKRKAPPKEPSDAPPLCDGPPH</sequence>
<feature type="compositionally biased region" description="Basic and acidic residues" evidence="7">
    <location>
        <begin position="477"/>
        <end position="488"/>
    </location>
</feature>
<dbReference type="Pfam" id="PF08523">
    <property type="entry name" value="MBF1"/>
    <property type="match status" value="1"/>
</dbReference>
<dbReference type="InterPro" id="IPR013078">
    <property type="entry name" value="His_Pase_superF_clade-1"/>
</dbReference>
<proteinExistence type="inferred from homology"/>
<dbReference type="OrthoDB" id="496981at2759"/>
<evidence type="ECO:0000259" key="8">
    <source>
        <dbReference type="PROSITE" id="PS50943"/>
    </source>
</evidence>
<dbReference type="CDD" id="cd00093">
    <property type="entry name" value="HTH_XRE"/>
    <property type="match status" value="1"/>
</dbReference>
<comment type="similarity">
    <text evidence="1">Belongs to the MBF1 family.</text>
</comment>
<organism evidence="9 10">
    <name type="scientific">Alternaria atra</name>
    <dbReference type="NCBI Taxonomy" id="119953"/>
    <lineage>
        <taxon>Eukaryota</taxon>
        <taxon>Fungi</taxon>
        <taxon>Dikarya</taxon>
        <taxon>Ascomycota</taxon>
        <taxon>Pezizomycotina</taxon>
        <taxon>Dothideomycetes</taxon>
        <taxon>Pleosporomycetidae</taxon>
        <taxon>Pleosporales</taxon>
        <taxon>Pleosporineae</taxon>
        <taxon>Pleosporaceae</taxon>
        <taxon>Alternaria</taxon>
        <taxon>Alternaria sect. Ulocladioides</taxon>
    </lineage>
</organism>
<dbReference type="SMART" id="SM00855">
    <property type="entry name" value="PGAM"/>
    <property type="match status" value="1"/>
</dbReference>
<dbReference type="CDD" id="cd07067">
    <property type="entry name" value="HP_PGM_like"/>
    <property type="match status" value="1"/>
</dbReference>
<evidence type="ECO:0000256" key="7">
    <source>
        <dbReference type="SAM" id="MobiDB-lite"/>
    </source>
</evidence>
<dbReference type="GO" id="GO:0003677">
    <property type="term" value="F:DNA binding"/>
    <property type="evidence" value="ECO:0007669"/>
    <property type="project" value="UniProtKB-KW"/>
</dbReference>
<gene>
    <name evidence="9" type="ORF">ALTATR162_LOCUS4000</name>
</gene>
<keyword evidence="4" id="KW-0238">DNA-binding</keyword>
<evidence type="ECO:0000256" key="6">
    <source>
        <dbReference type="ARBA" id="ARBA00035107"/>
    </source>
</evidence>
<dbReference type="InterPro" id="IPR029033">
    <property type="entry name" value="His_PPase_superfam"/>
</dbReference>
<dbReference type="PANTHER" id="PTHR10245">
    <property type="entry name" value="ENDOTHELIAL DIFFERENTIATION-RELATED FACTOR 1 MULTIPROTEIN BRIDGING FACTOR 1"/>
    <property type="match status" value="1"/>
</dbReference>
<dbReference type="Gene3D" id="1.10.260.40">
    <property type="entry name" value="lambda repressor-like DNA-binding domains"/>
    <property type="match status" value="1"/>
</dbReference>
<evidence type="ECO:0000313" key="9">
    <source>
        <dbReference type="EMBL" id="CAG5156131.1"/>
    </source>
</evidence>
<dbReference type="EMBL" id="CAJRGZ010000017">
    <property type="protein sequence ID" value="CAG5156131.1"/>
    <property type="molecule type" value="Genomic_DNA"/>
</dbReference>
<feature type="region of interest" description="Disordered" evidence="7">
    <location>
        <begin position="477"/>
        <end position="499"/>
    </location>
</feature>
<dbReference type="InterPro" id="IPR001387">
    <property type="entry name" value="Cro/C1-type_HTH"/>
</dbReference>
<dbReference type="InterPro" id="IPR010982">
    <property type="entry name" value="Lambda_DNA-bd_dom_sf"/>
</dbReference>
<comment type="function">
    <text evidence="6">Transcriptional coactivator that stimulates GCN4-dependent transcriptional activity by bridging the DNA-binding region of GCN4 and TBP (SPT15), thereby recruiting TBP to GCN4-bound promoters. Involved in induction of the ribosome quality control (RQC) pathway; a pathway that degrades nascent peptide chains during problematic translation. Required to prevent stalled ribosomes from frameshifting.</text>
</comment>
<dbReference type="PANTHER" id="PTHR10245:SF15">
    <property type="entry name" value="ENDOTHELIAL DIFFERENTIATION-RELATED FACTOR 1"/>
    <property type="match status" value="1"/>
</dbReference>
<feature type="domain" description="HTH cro/C1-type" evidence="8">
    <location>
        <begin position="103"/>
        <end position="145"/>
    </location>
</feature>
<dbReference type="AlphaFoldDB" id="A0A8J2MYU7"/>
<feature type="compositionally biased region" description="Polar residues" evidence="7">
    <location>
        <begin position="1"/>
        <end position="12"/>
    </location>
</feature>
<dbReference type="Gene3D" id="3.40.50.1240">
    <property type="entry name" value="Phosphoglycerate mutase-like"/>
    <property type="match status" value="1"/>
</dbReference>
<dbReference type="GO" id="GO:0005634">
    <property type="term" value="C:nucleus"/>
    <property type="evidence" value="ECO:0007669"/>
    <property type="project" value="TreeGrafter"/>
</dbReference>
<evidence type="ECO:0000256" key="5">
    <source>
        <dbReference type="ARBA" id="ARBA00023163"/>
    </source>
</evidence>
<evidence type="ECO:0000256" key="4">
    <source>
        <dbReference type="ARBA" id="ARBA00023125"/>
    </source>
</evidence>
<protein>
    <recommendedName>
        <fullName evidence="2">Multiprotein-bridging factor 1</fullName>
    </recommendedName>
</protein>
<dbReference type="SUPFAM" id="SSF53254">
    <property type="entry name" value="Phosphoglycerate mutase-like"/>
    <property type="match status" value="1"/>
</dbReference>
<dbReference type="SUPFAM" id="SSF47413">
    <property type="entry name" value="lambda repressor-like DNA-binding domains"/>
    <property type="match status" value="1"/>
</dbReference>
<reference evidence="9" key="1">
    <citation type="submission" date="2021-05" db="EMBL/GenBank/DDBJ databases">
        <authorList>
            <person name="Stam R."/>
        </authorList>
    </citation>
    <scope>NUCLEOTIDE SEQUENCE</scope>
    <source>
        <strain evidence="9">CS162</strain>
    </source>
</reference>
<dbReference type="Pfam" id="PF01381">
    <property type="entry name" value="HTH_3"/>
    <property type="match status" value="1"/>
</dbReference>
<dbReference type="SMART" id="SM00530">
    <property type="entry name" value="HTH_XRE"/>
    <property type="match status" value="1"/>
</dbReference>
<keyword evidence="5" id="KW-0804">Transcription</keyword>
<evidence type="ECO:0000313" key="10">
    <source>
        <dbReference type="Proteomes" id="UP000676310"/>
    </source>
</evidence>
<feature type="compositionally biased region" description="Polar residues" evidence="7">
    <location>
        <begin position="53"/>
        <end position="63"/>
    </location>
</feature>
<feature type="region of interest" description="Disordered" evidence="7">
    <location>
        <begin position="1"/>
        <end position="70"/>
    </location>
</feature>
<evidence type="ECO:0000256" key="1">
    <source>
        <dbReference type="ARBA" id="ARBA00009802"/>
    </source>
</evidence>